<accession>A0ABY0DG09</accession>
<sequence>MIDLEEAMPNQTYTLFRNAILAEQQVTCVYEGRYRELCPHIIGTNKRGEETMLAWQFSGESSGPLPQWRCLKLANVSGARARDGHWHEGGSHRTTQTCVSNIDIDIDINVHVRKLR</sequence>
<protein>
    <submittedName>
        <fullName evidence="1">Uncharacterized protein</fullName>
    </submittedName>
</protein>
<dbReference type="RefSeq" id="WP_128941126.1">
    <property type="nucleotide sequence ID" value="NZ_RDRA01000014.1"/>
</dbReference>
<dbReference type="Proteomes" id="UP000289946">
    <property type="component" value="Unassembled WGS sequence"/>
</dbReference>
<organism evidence="1 2">
    <name type="scientific">Bradyrhizobium zhanjiangense</name>
    <dbReference type="NCBI Taxonomy" id="1325107"/>
    <lineage>
        <taxon>Bacteria</taxon>
        <taxon>Pseudomonadati</taxon>
        <taxon>Pseudomonadota</taxon>
        <taxon>Alphaproteobacteria</taxon>
        <taxon>Hyphomicrobiales</taxon>
        <taxon>Nitrobacteraceae</taxon>
        <taxon>Bradyrhizobium</taxon>
    </lineage>
</organism>
<proteinExistence type="predicted"/>
<reference evidence="1 2" key="1">
    <citation type="submission" date="2018-10" db="EMBL/GenBank/DDBJ databases">
        <title>Bradyrhizobium sp. nov., isolated from effective nodules of peanut in China.</title>
        <authorList>
            <person name="Li Y."/>
        </authorList>
    </citation>
    <scope>NUCLEOTIDE SEQUENCE [LARGE SCALE GENOMIC DNA]</scope>
    <source>
        <strain evidence="1 2">CCBAU 51781</strain>
    </source>
</reference>
<evidence type="ECO:0000313" key="1">
    <source>
        <dbReference type="EMBL" id="RXG91672.1"/>
    </source>
</evidence>
<comment type="caution">
    <text evidence="1">The sequence shown here is derived from an EMBL/GenBank/DDBJ whole genome shotgun (WGS) entry which is preliminary data.</text>
</comment>
<dbReference type="EMBL" id="RDRA01000014">
    <property type="protein sequence ID" value="RXG91672.1"/>
    <property type="molecule type" value="Genomic_DNA"/>
</dbReference>
<evidence type="ECO:0000313" key="2">
    <source>
        <dbReference type="Proteomes" id="UP000289946"/>
    </source>
</evidence>
<name>A0ABY0DG09_9BRAD</name>
<keyword evidence="2" id="KW-1185">Reference proteome</keyword>
<gene>
    <name evidence="1" type="ORF">EAS62_24695</name>
</gene>